<feature type="non-terminal residue" evidence="2">
    <location>
        <position position="1"/>
    </location>
</feature>
<proteinExistence type="predicted"/>
<sequence>ARAAAARGRRPPRPRPVSSFFPRLHLTVAPRGARPADRLNPGDRPRSRPTSRSPSVDRARPPSRPTSGVGSRASSRAPSRAGSVASSRDRTPSPSGLGRSGSAGSRGPEPRSWASQRSNSPGARRGIEALGGGRVPSPQATLSPYRRSAVSGQRDPSPGQRGRERTPSPGAMRQVPGSGLTTQPHQSQRPPMSLREQRG</sequence>
<evidence type="ECO:0000313" key="3">
    <source>
        <dbReference type="Proteomes" id="UP001189429"/>
    </source>
</evidence>
<keyword evidence="3" id="KW-1185">Reference proteome</keyword>
<protein>
    <submittedName>
        <fullName evidence="2">Uncharacterized protein</fullName>
    </submittedName>
</protein>
<evidence type="ECO:0000256" key="1">
    <source>
        <dbReference type="SAM" id="MobiDB-lite"/>
    </source>
</evidence>
<gene>
    <name evidence="2" type="ORF">PCOR1329_LOCUS60701</name>
</gene>
<reference evidence="2" key="1">
    <citation type="submission" date="2023-10" db="EMBL/GenBank/DDBJ databases">
        <authorList>
            <person name="Chen Y."/>
            <person name="Shah S."/>
            <person name="Dougan E. K."/>
            <person name="Thang M."/>
            <person name="Chan C."/>
        </authorList>
    </citation>
    <scope>NUCLEOTIDE SEQUENCE [LARGE SCALE GENOMIC DNA]</scope>
</reference>
<dbReference type="Proteomes" id="UP001189429">
    <property type="component" value="Unassembled WGS sequence"/>
</dbReference>
<evidence type="ECO:0000313" key="2">
    <source>
        <dbReference type="EMBL" id="CAK0876270.1"/>
    </source>
</evidence>
<accession>A0ABN9VT84</accession>
<feature type="compositionally biased region" description="Basic and acidic residues" evidence="1">
    <location>
        <begin position="34"/>
        <end position="46"/>
    </location>
</feature>
<feature type="region of interest" description="Disordered" evidence="1">
    <location>
        <begin position="1"/>
        <end position="199"/>
    </location>
</feature>
<feature type="non-terminal residue" evidence="2">
    <location>
        <position position="199"/>
    </location>
</feature>
<organism evidence="2 3">
    <name type="scientific">Prorocentrum cordatum</name>
    <dbReference type="NCBI Taxonomy" id="2364126"/>
    <lineage>
        <taxon>Eukaryota</taxon>
        <taxon>Sar</taxon>
        <taxon>Alveolata</taxon>
        <taxon>Dinophyceae</taxon>
        <taxon>Prorocentrales</taxon>
        <taxon>Prorocentraceae</taxon>
        <taxon>Prorocentrum</taxon>
    </lineage>
</organism>
<feature type="compositionally biased region" description="Polar residues" evidence="1">
    <location>
        <begin position="179"/>
        <end position="190"/>
    </location>
</feature>
<comment type="caution">
    <text evidence="2">The sequence shown here is derived from an EMBL/GenBank/DDBJ whole genome shotgun (WGS) entry which is preliminary data.</text>
</comment>
<name>A0ABN9VT84_9DINO</name>
<feature type="compositionally biased region" description="Low complexity" evidence="1">
    <location>
        <begin position="67"/>
        <end position="112"/>
    </location>
</feature>
<dbReference type="EMBL" id="CAUYUJ010017614">
    <property type="protein sequence ID" value="CAK0876270.1"/>
    <property type="molecule type" value="Genomic_DNA"/>
</dbReference>